<reference evidence="2 3" key="1">
    <citation type="submission" date="2019-12" db="EMBL/GenBank/DDBJ databases">
        <authorList>
            <person name="Li C."/>
            <person name="Zhao J."/>
        </authorList>
    </citation>
    <scope>NUCLEOTIDE SEQUENCE [LARGE SCALE GENOMIC DNA]</scope>
    <source>
        <strain evidence="2 3">NEAU-DD11</strain>
    </source>
</reference>
<dbReference type="RefSeq" id="WP_056126988.1">
    <property type="nucleotide sequence ID" value="NZ_WSES01000003.1"/>
</dbReference>
<sequence length="407" mass="43077">MSMFGRVMTPLGAMIVGATLAACGGGSTMHDQQASPGIAVGEPNPAALATAPFVEMARTAACSETKNRLFVIDGKQVFWDHAGRCADASYEQVLFGNKPEARLCSYGDTIAGPKTNCQDESARALFETIVKHADQPDLGLGGSHKVEQLAFLPAAGTAVTFDTVAKDTFSGVTAPQTVVIKDQAAWDKLWAQHTAGRTPVPAQPKVDFTRKMLLAVFAGDYASGCRSMVVGRVAAGASKLEVEIDERDVTTVAICLPVVTQPMQVVAVDRVDADVAFNKVAAADILFQTADATSLSGVHDERTVVVKDEAAWTRLWNEHAPGRARPAVDFASQMVVGVFMGSGANSCYSTSIDGILRAGDKILVRELRSVPGPDILCAMHVTTPAHLAVIPRSELPVVFSTEVATRH</sequence>
<feature type="signal peptide" evidence="1">
    <location>
        <begin position="1"/>
        <end position="21"/>
    </location>
</feature>
<name>A0A7X3FZY9_9BURK</name>
<evidence type="ECO:0000313" key="2">
    <source>
        <dbReference type="EMBL" id="MVW60102.1"/>
    </source>
</evidence>
<proteinExistence type="predicted"/>
<evidence type="ECO:0008006" key="4">
    <source>
        <dbReference type="Google" id="ProtNLM"/>
    </source>
</evidence>
<dbReference type="EMBL" id="WSES01000003">
    <property type="protein sequence ID" value="MVW60102.1"/>
    <property type="molecule type" value="Genomic_DNA"/>
</dbReference>
<gene>
    <name evidence="2" type="ORF">GPY61_09165</name>
</gene>
<accession>A0A7X3FZY9</accession>
<dbReference type="PROSITE" id="PS51257">
    <property type="entry name" value="PROKAR_LIPOPROTEIN"/>
    <property type="match status" value="1"/>
</dbReference>
<keyword evidence="1" id="KW-0732">Signal</keyword>
<evidence type="ECO:0000256" key="1">
    <source>
        <dbReference type="SAM" id="SignalP"/>
    </source>
</evidence>
<dbReference type="AlphaFoldDB" id="A0A7X3FZY9"/>
<keyword evidence="3" id="KW-1185">Reference proteome</keyword>
<evidence type="ECO:0000313" key="3">
    <source>
        <dbReference type="Proteomes" id="UP000443353"/>
    </source>
</evidence>
<organism evidence="2 3">
    <name type="scientific">Massilia cellulosiltytica</name>
    <dbReference type="NCBI Taxonomy" id="2683234"/>
    <lineage>
        <taxon>Bacteria</taxon>
        <taxon>Pseudomonadati</taxon>
        <taxon>Pseudomonadota</taxon>
        <taxon>Betaproteobacteria</taxon>
        <taxon>Burkholderiales</taxon>
        <taxon>Oxalobacteraceae</taxon>
        <taxon>Telluria group</taxon>
        <taxon>Massilia</taxon>
    </lineage>
</organism>
<feature type="chain" id="PRO_5031565767" description="Lipoprotein" evidence="1">
    <location>
        <begin position="22"/>
        <end position="407"/>
    </location>
</feature>
<dbReference type="Proteomes" id="UP000443353">
    <property type="component" value="Unassembled WGS sequence"/>
</dbReference>
<comment type="caution">
    <text evidence="2">The sequence shown here is derived from an EMBL/GenBank/DDBJ whole genome shotgun (WGS) entry which is preliminary data.</text>
</comment>
<protein>
    <recommendedName>
        <fullName evidence="4">Lipoprotein</fullName>
    </recommendedName>
</protein>